<dbReference type="AlphaFoldDB" id="A0A101ENN0"/>
<dbReference type="PATRIC" id="fig|172049.5.peg.708"/>
<comment type="caution">
    <text evidence="2">The sequence shown here is derived from an EMBL/GenBank/DDBJ whole genome shotgun (WGS) entry which is preliminary data.</text>
</comment>
<accession>A0A101ENN0</accession>
<dbReference type="GO" id="GO:0022857">
    <property type="term" value="F:transmembrane transporter activity"/>
    <property type="evidence" value="ECO:0007669"/>
    <property type="project" value="InterPro"/>
</dbReference>
<dbReference type="InterPro" id="IPR041894">
    <property type="entry name" value="PBP2_ProX-like"/>
</dbReference>
<dbReference type="SUPFAM" id="SSF53850">
    <property type="entry name" value="Periplasmic binding protein-like II"/>
    <property type="match status" value="1"/>
</dbReference>
<dbReference type="EMBL" id="LGFD01000003">
    <property type="protein sequence ID" value="KUK18512.1"/>
    <property type="molecule type" value="Genomic_DNA"/>
</dbReference>
<protein>
    <submittedName>
        <fullName evidence="2">Osmoprotection protein (ProX)</fullName>
    </submittedName>
</protein>
<organism evidence="2 3">
    <name type="scientific">Thermococcus sibiricus</name>
    <dbReference type="NCBI Taxonomy" id="172049"/>
    <lineage>
        <taxon>Archaea</taxon>
        <taxon>Methanobacteriati</taxon>
        <taxon>Methanobacteriota</taxon>
        <taxon>Thermococci</taxon>
        <taxon>Thermococcales</taxon>
        <taxon>Thermococcaceae</taxon>
        <taxon>Thermococcus</taxon>
    </lineage>
</organism>
<dbReference type="Gene3D" id="3.40.190.120">
    <property type="entry name" value="Osmoprotection protein (prox), domain 2"/>
    <property type="match status" value="1"/>
</dbReference>
<reference evidence="3" key="1">
    <citation type="journal article" date="2015" name="MBio">
        <title>Genome-Resolved Metagenomic Analysis Reveals Roles for Candidate Phyla and Other Microbial Community Members in Biogeochemical Transformations in Oil Reservoirs.</title>
        <authorList>
            <person name="Hu P."/>
            <person name="Tom L."/>
            <person name="Singh A."/>
            <person name="Thomas B.C."/>
            <person name="Baker B.J."/>
            <person name="Piceno Y.M."/>
            <person name="Andersen G.L."/>
            <person name="Banfield J.F."/>
        </authorList>
    </citation>
    <scope>NUCLEOTIDE SEQUENCE [LARGE SCALE GENOMIC DNA]</scope>
</reference>
<name>A0A101ENN0_9EURY</name>
<dbReference type="CDD" id="cd13607">
    <property type="entry name" value="PBP2_AfProX_like"/>
    <property type="match status" value="1"/>
</dbReference>
<feature type="domain" description="ABC-type glycine betaine transport system substrate-binding" evidence="1">
    <location>
        <begin position="2"/>
        <end position="259"/>
    </location>
</feature>
<dbReference type="OMA" id="APMNNTY"/>
<proteinExistence type="predicted"/>
<evidence type="ECO:0000313" key="3">
    <source>
        <dbReference type="Proteomes" id="UP000053911"/>
    </source>
</evidence>
<dbReference type="RefSeq" id="WP_015850151.1">
    <property type="nucleotide sequence ID" value="NZ_LGFD01000003.1"/>
</dbReference>
<gene>
    <name evidence="2" type="ORF">XD54_0242</name>
</gene>
<dbReference type="GeneID" id="8096898"/>
<dbReference type="Pfam" id="PF04069">
    <property type="entry name" value="OpuAC"/>
    <property type="match status" value="1"/>
</dbReference>
<dbReference type="Gene3D" id="3.40.190.10">
    <property type="entry name" value="Periplasmic binding protein-like II"/>
    <property type="match status" value="1"/>
</dbReference>
<dbReference type="InterPro" id="IPR007210">
    <property type="entry name" value="ABC_Gly_betaine_transp_sub-bd"/>
</dbReference>
<evidence type="ECO:0000313" key="2">
    <source>
        <dbReference type="EMBL" id="KUK18512.1"/>
    </source>
</evidence>
<dbReference type="Proteomes" id="UP000053911">
    <property type="component" value="Unassembled WGS sequence"/>
</dbReference>
<dbReference type="GO" id="GO:0043190">
    <property type="term" value="C:ATP-binding cassette (ABC) transporter complex"/>
    <property type="evidence" value="ECO:0007669"/>
    <property type="project" value="InterPro"/>
</dbReference>
<evidence type="ECO:0000259" key="1">
    <source>
        <dbReference type="Pfam" id="PF04069"/>
    </source>
</evidence>
<sequence>MKIVIGAKPFNEQKILAHILGKLFERAGFDYEVRVSEPRLEANLEALEKGEINVYVEYTGTAYNALLKLPPMKEWYPEKVFNAVVEGFREREIQIFARLGFRNDFALAVRKDFAKKNSLETISDLAKISKNLVFACPGPYIERPDGLPRLKEVYDLEFREIKPLMPPQMYEAISKGEVDVITAFTTDARVEVFNLKTLNDDRKALPPYEAILIGRELPEKVEEALRLLEGKITVEMMRELNRKLDFEGRKEEEIAEEFVGNLFDEMH</sequence>